<dbReference type="PROSITE" id="PS00675">
    <property type="entry name" value="SIGMA54_INTERACT_1"/>
    <property type="match status" value="1"/>
</dbReference>
<dbReference type="Pfam" id="PF00158">
    <property type="entry name" value="Sigma54_activat"/>
    <property type="match status" value="1"/>
</dbReference>
<keyword evidence="1" id="KW-0547">Nucleotide-binding</keyword>
<accession>A0A1H4BBK6</accession>
<dbReference type="PROSITE" id="PS00676">
    <property type="entry name" value="SIGMA54_INTERACT_2"/>
    <property type="match status" value="1"/>
</dbReference>
<dbReference type="Gene3D" id="3.40.50.300">
    <property type="entry name" value="P-loop containing nucleotide triphosphate hydrolases"/>
    <property type="match status" value="1"/>
</dbReference>
<dbReference type="SUPFAM" id="SSF46689">
    <property type="entry name" value="Homeodomain-like"/>
    <property type="match status" value="1"/>
</dbReference>
<dbReference type="InterPro" id="IPR009057">
    <property type="entry name" value="Homeodomain-like_sf"/>
</dbReference>
<keyword evidence="5" id="KW-0804">Transcription</keyword>
<feature type="domain" description="Response regulatory" evidence="8">
    <location>
        <begin position="3"/>
        <end position="121"/>
    </location>
</feature>
<dbReference type="PROSITE" id="PS50045">
    <property type="entry name" value="SIGMA54_INTERACT_4"/>
    <property type="match status" value="1"/>
</dbReference>
<dbReference type="PROSITE" id="PS50110">
    <property type="entry name" value="RESPONSE_REGULATORY"/>
    <property type="match status" value="1"/>
</dbReference>
<evidence type="ECO:0000256" key="2">
    <source>
        <dbReference type="ARBA" id="ARBA00022840"/>
    </source>
</evidence>
<dbReference type="InterPro" id="IPR025944">
    <property type="entry name" value="Sigma_54_int_dom_CS"/>
</dbReference>
<organism evidence="9 10">
    <name type="scientific">Desulfuromusa kysingii</name>
    <dbReference type="NCBI Taxonomy" id="37625"/>
    <lineage>
        <taxon>Bacteria</taxon>
        <taxon>Pseudomonadati</taxon>
        <taxon>Thermodesulfobacteriota</taxon>
        <taxon>Desulfuromonadia</taxon>
        <taxon>Desulfuromonadales</taxon>
        <taxon>Geopsychrobacteraceae</taxon>
        <taxon>Desulfuromusa</taxon>
    </lineage>
</organism>
<dbReference type="InterPro" id="IPR002197">
    <property type="entry name" value="HTH_Fis"/>
</dbReference>
<evidence type="ECO:0000259" key="8">
    <source>
        <dbReference type="PROSITE" id="PS50110"/>
    </source>
</evidence>
<evidence type="ECO:0000256" key="4">
    <source>
        <dbReference type="ARBA" id="ARBA00023125"/>
    </source>
</evidence>
<dbReference type="InterPro" id="IPR027417">
    <property type="entry name" value="P-loop_NTPase"/>
</dbReference>
<dbReference type="GO" id="GO:0005524">
    <property type="term" value="F:ATP binding"/>
    <property type="evidence" value="ECO:0007669"/>
    <property type="project" value="UniProtKB-KW"/>
</dbReference>
<dbReference type="InterPro" id="IPR025662">
    <property type="entry name" value="Sigma_54_int_dom_ATP-bd_1"/>
</dbReference>
<dbReference type="SMART" id="SM00448">
    <property type="entry name" value="REC"/>
    <property type="match status" value="1"/>
</dbReference>
<dbReference type="RefSeq" id="WP_092347968.1">
    <property type="nucleotide sequence ID" value="NZ_FNQN01000006.1"/>
</dbReference>
<dbReference type="Gene3D" id="3.40.50.2300">
    <property type="match status" value="1"/>
</dbReference>
<dbReference type="InterPro" id="IPR002078">
    <property type="entry name" value="Sigma_54_int"/>
</dbReference>
<dbReference type="PRINTS" id="PR01590">
    <property type="entry name" value="HTHFIS"/>
</dbReference>
<feature type="domain" description="Sigma-54 factor interaction" evidence="7">
    <location>
        <begin position="148"/>
        <end position="377"/>
    </location>
</feature>
<evidence type="ECO:0000256" key="5">
    <source>
        <dbReference type="ARBA" id="ARBA00023163"/>
    </source>
</evidence>
<gene>
    <name evidence="9" type="ORF">SAMN05660420_02121</name>
</gene>
<dbReference type="PANTHER" id="PTHR32071">
    <property type="entry name" value="TRANSCRIPTIONAL REGULATORY PROTEIN"/>
    <property type="match status" value="1"/>
</dbReference>
<dbReference type="Gene3D" id="1.10.8.60">
    <property type="match status" value="1"/>
</dbReference>
<evidence type="ECO:0000313" key="10">
    <source>
        <dbReference type="Proteomes" id="UP000199409"/>
    </source>
</evidence>
<dbReference type="STRING" id="37625.SAMN05660420_02121"/>
<dbReference type="Gene3D" id="1.10.10.60">
    <property type="entry name" value="Homeodomain-like"/>
    <property type="match status" value="1"/>
</dbReference>
<dbReference type="Proteomes" id="UP000199409">
    <property type="component" value="Unassembled WGS sequence"/>
</dbReference>
<proteinExistence type="predicted"/>
<evidence type="ECO:0000256" key="3">
    <source>
        <dbReference type="ARBA" id="ARBA00023015"/>
    </source>
</evidence>
<dbReference type="InterPro" id="IPR014264">
    <property type="entry name" value="PEP-CTERM_resp_reg"/>
</dbReference>
<dbReference type="PANTHER" id="PTHR32071:SF113">
    <property type="entry name" value="ALGINATE BIOSYNTHESIS TRANSCRIPTIONAL REGULATORY PROTEIN ALGB"/>
    <property type="match status" value="1"/>
</dbReference>
<reference evidence="9 10" key="1">
    <citation type="submission" date="2016-10" db="EMBL/GenBank/DDBJ databases">
        <authorList>
            <person name="de Groot N.N."/>
        </authorList>
    </citation>
    <scope>NUCLEOTIDE SEQUENCE [LARGE SCALE GENOMIC DNA]</scope>
    <source>
        <strain evidence="9 10">DSM 7343</strain>
    </source>
</reference>
<dbReference type="InterPro" id="IPR001789">
    <property type="entry name" value="Sig_transdc_resp-reg_receiver"/>
</dbReference>
<keyword evidence="6" id="KW-0597">Phosphoprotein</keyword>
<evidence type="ECO:0000256" key="6">
    <source>
        <dbReference type="PROSITE-ProRule" id="PRU00169"/>
    </source>
</evidence>
<dbReference type="OrthoDB" id="9814761at2"/>
<dbReference type="SMART" id="SM00382">
    <property type="entry name" value="AAA"/>
    <property type="match status" value="1"/>
</dbReference>
<dbReference type="InterPro" id="IPR058031">
    <property type="entry name" value="AAA_lid_NorR"/>
</dbReference>
<protein>
    <submittedName>
        <fullName evidence="9">Two component, sigma54 specific, transcriptional regulator, Fis family</fullName>
    </submittedName>
</protein>
<dbReference type="EMBL" id="FNQN01000006">
    <property type="protein sequence ID" value="SEA45511.1"/>
    <property type="molecule type" value="Genomic_DNA"/>
</dbReference>
<dbReference type="InterPro" id="IPR003593">
    <property type="entry name" value="AAA+_ATPase"/>
</dbReference>
<dbReference type="GO" id="GO:0000160">
    <property type="term" value="P:phosphorelay signal transduction system"/>
    <property type="evidence" value="ECO:0007669"/>
    <property type="project" value="InterPro"/>
</dbReference>
<dbReference type="AlphaFoldDB" id="A0A1H4BBK6"/>
<keyword evidence="10" id="KW-1185">Reference proteome</keyword>
<sequence length="476" mass="52955">MQKLLIVDDSPEIRKQLKWGLGKEYRILLAESVDEALKFFKQHSPRVVTLDLGLPPDIDGATEGLRCLQSMLQQAPATKIIVLSGNEDHANALAAVSSGAYDYYHKPIDLDELKIILSRAFHLASLEDENHRLQISASLDQSNGYSGIFGQCPQMQQVFAMIKKVASIDVPILILGESGTGKEVVARAIHNRGIRKDGNVVAINCGAIPENLLESELFGHEKGAFTGAQNRVQGKVEYAEGGTLFLDEIGEMAPLLQVKLLRFLQEKVIQRVGGRDDISVDTRIVAATNVDIQNSIKSGKFREDLYYRIGVITIDLPPLRDRGEDIELLANIFLRRFGQEFGQKVRGYSSAAIEWLRTYQWPGNVRELENKVKRAVVMAESPIIEPCDLGFEEKQAAAEMTESHAKQKPQNVTVFNGEFDLTGVTLKEGRRQVERVLLKHALEQAQGNILKAAEELAVSRPTFYDLLKKHGLHPGQ</sequence>
<name>A0A1H4BBK6_9BACT</name>
<keyword evidence="2" id="KW-0067">ATP-binding</keyword>
<dbReference type="CDD" id="cd00009">
    <property type="entry name" value="AAA"/>
    <property type="match status" value="1"/>
</dbReference>
<evidence type="ECO:0000259" key="7">
    <source>
        <dbReference type="PROSITE" id="PS50045"/>
    </source>
</evidence>
<keyword evidence="4" id="KW-0238">DNA-binding</keyword>
<dbReference type="Pfam" id="PF02954">
    <property type="entry name" value="HTH_8"/>
    <property type="match status" value="1"/>
</dbReference>
<dbReference type="FunFam" id="3.40.50.300:FF:000006">
    <property type="entry name" value="DNA-binding transcriptional regulator NtrC"/>
    <property type="match status" value="1"/>
</dbReference>
<dbReference type="Pfam" id="PF00072">
    <property type="entry name" value="Response_reg"/>
    <property type="match status" value="1"/>
</dbReference>
<dbReference type="NCBIfam" id="TIGR02915">
    <property type="entry name" value="PEP_resp_reg"/>
    <property type="match status" value="1"/>
</dbReference>
<dbReference type="SUPFAM" id="SSF52540">
    <property type="entry name" value="P-loop containing nucleoside triphosphate hydrolases"/>
    <property type="match status" value="1"/>
</dbReference>
<dbReference type="GO" id="GO:0043565">
    <property type="term" value="F:sequence-specific DNA binding"/>
    <property type="evidence" value="ECO:0007669"/>
    <property type="project" value="InterPro"/>
</dbReference>
<dbReference type="GO" id="GO:0006355">
    <property type="term" value="P:regulation of DNA-templated transcription"/>
    <property type="evidence" value="ECO:0007669"/>
    <property type="project" value="InterPro"/>
</dbReference>
<evidence type="ECO:0000256" key="1">
    <source>
        <dbReference type="ARBA" id="ARBA00022741"/>
    </source>
</evidence>
<dbReference type="Pfam" id="PF25601">
    <property type="entry name" value="AAA_lid_14"/>
    <property type="match status" value="1"/>
</dbReference>
<keyword evidence="3" id="KW-0805">Transcription regulation</keyword>
<dbReference type="InterPro" id="IPR025943">
    <property type="entry name" value="Sigma_54_int_dom_ATP-bd_2"/>
</dbReference>
<dbReference type="SUPFAM" id="SSF52172">
    <property type="entry name" value="CheY-like"/>
    <property type="match status" value="1"/>
</dbReference>
<feature type="modified residue" description="4-aspartylphosphate" evidence="6">
    <location>
        <position position="51"/>
    </location>
</feature>
<evidence type="ECO:0000313" key="9">
    <source>
        <dbReference type="EMBL" id="SEA45511.1"/>
    </source>
</evidence>
<dbReference type="PROSITE" id="PS00688">
    <property type="entry name" value="SIGMA54_INTERACT_3"/>
    <property type="match status" value="1"/>
</dbReference>
<dbReference type="InterPro" id="IPR011006">
    <property type="entry name" value="CheY-like_superfamily"/>
</dbReference>